<dbReference type="EMBL" id="CAJFCV020000001">
    <property type="protein sequence ID" value="CAG9084269.1"/>
    <property type="molecule type" value="Genomic_DNA"/>
</dbReference>
<dbReference type="EMBL" id="CAJFDI010000001">
    <property type="protein sequence ID" value="CAD5209325.1"/>
    <property type="molecule type" value="Genomic_DNA"/>
</dbReference>
<dbReference type="PANTHER" id="PTHR34722:SF9">
    <property type="entry name" value="HOMOLOG OF ODR-2 (TWO)"/>
    <property type="match status" value="1"/>
</dbReference>
<reference evidence="2" key="1">
    <citation type="submission" date="2020-09" db="EMBL/GenBank/DDBJ databases">
        <authorList>
            <person name="Kikuchi T."/>
        </authorList>
    </citation>
    <scope>NUCLEOTIDE SEQUENCE</scope>
    <source>
        <strain evidence="2">Ka4C1</strain>
    </source>
</reference>
<keyword evidence="3" id="KW-1185">Reference proteome</keyword>
<dbReference type="GO" id="GO:0043025">
    <property type="term" value="C:neuronal cell body"/>
    <property type="evidence" value="ECO:0007669"/>
    <property type="project" value="TreeGrafter"/>
</dbReference>
<evidence type="ECO:0000256" key="1">
    <source>
        <dbReference type="SAM" id="SignalP"/>
    </source>
</evidence>
<sequence>MISPILALCSWLHVGFAYHYPISCFSCASEEYEQLYQSSKNSRTIGIPVRFDKMCNRGDDVRTFSPAVKCDSACVTVLEPQYFGGVLNEKQPYIFIRGCATDVFAWAASRPAEVDFMHNGDICLSLPISEIWPDVQANDLQTY</sequence>
<dbReference type="Proteomes" id="UP000659654">
    <property type="component" value="Unassembled WGS sequence"/>
</dbReference>
<evidence type="ECO:0000313" key="2">
    <source>
        <dbReference type="EMBL" id="CAD5209325.1"/>
    </source>
</evidence>
<dbReference type="Pfam" id="PF06579">
    <property type="entry name" value="Ly-6_related"/>
    <property type="match status" value="1"/>
</dbReference>
<keyword evidence="1" id="KW-0732">Signal</keyword>
<feature type="signal peptide" evidence="1">
    <location>
        <begin position="1"/>
        <end position="17"/>
    </location>
</feature>
<protein>
    <submittedName>
        <fullName evidence="2">(pine wood nematode) hypothetical protein</fullName>
    </submittedName>
</protein>
<accession>A0A7I8XC73</accession>
<dbReference type="OrthoDB" id="5872354at2759"/>
<gene>
    <name evidence="2" type="ORF">BXYJ_LOCUS1386</name>
</gene>
<dbReference type="GO" id="GO:0030424">
    <property type="term" value="C:axon"/>
    <property type="evidence" value="ECO:0007669"/>
    <property type="project" value="TreeGrafter"/>
</dbReference>
<proteinExistence type="predicted"/>
<dbReference type="GO" id="GO:1990834">
    <property type="term" value="P:response to odorant"/>
    <property type="evidence" value="ECO:0007669"/>
    <property type="project" value="TreeGrafter"/>
</dbReference>
<evidence type="ECO:0000313" key="3">
    <source>
        <dbReference type="Proteomes" id="UP000659654"/>
    </source>
</evidence>
<dbReference type="AlphaFoldDB" id="A0A7I8XC73"/>
<comment type="caution">
    <text evidence="2">The sequence shown here is derived from an EMBL/GenBank/DDBJ whole genome shotgun (WGS) entry which is preliminary data.</text>
</comment>
<dbReference type="Proteomes" id="UP000582659">
    <property type="component" value="Unassembled WGS sequence"/>
</dbReference>
<feature type="chain" id="PRO_5036204500" evidence="1">
    <location>
        <begin position="18"/>
        <end position="143"/>
    </location>
</feature>
<dbReference type="PANTHER" id="PTHR34722">
    <property type="entry name" value="HOMOLOG OF ODR-2 (TWO)-RELATED"/>
    <property type="match status" value="1"/>
</dbReference>
<dbReference type="GO" id="GO:0042048">
    <property type="term" value="P:olfactory behavior"/>
    <property type="evidence" value="ECO:0007669"/>
    <property type="project" value="TreeGrafter"/>
</dbReference>
<dbReference type="InterPro" id="IPR010558">
    <property type="entry name" value="Ly-6-related"/>
</dbReference>
<name>A0A7I8XC73_BURXY</name>
<organism evidence="2 3">
    <name type="scientific">Bursaphelenchus xylophilus</name>
    <name type="common">Pinewood nematode worm</name>
    <name type="synonym">Aphelenchoides xylophilus</name>
    <dbReference type="NCBI Taxonomy" id="6326"/>
    <lineage>
        <taxon>Eukaryota</taxon>
        <taxon>Metazoa</taxon>
        <taxon>Ecdysozoa</taxon>
        <taxon>Nematoda</taxon>
        <taxon>Chromadorea</taxon>
        <taxon>Rhabditida</taxon>
        <taxon>Tylenchina</taxon>
        <taxon>Tylenchomorpha</taxon>
        <taxon>Aphelenchoidea</taxon>
        <taxon>Aphelenchoididae</taxon>
        <taxon>Bursaphelenchus</taxon>
    </lineage>
</organism>